<keyword evidence="2" id="KW-0812">Transmembrane</keyword>
<accession>A0A926NLS3</accession>
<evidence type="ECO:0000256" key="1">
    <source>
        <dbReference type="SAM" id="MobiDB-lite"/>
    </source>
</evidence>
<dbReference type="Proteomes" id="UP000626844">
    <property type="component" value="Unassembled WGS sequence"/>
</dbReference>
<reference evidence="3" key="1">
    <citation type="submission" date="2020-09" db="EMBL/GenBank/DDBJ databases">
        <title>A novel bacterium of genus Bacillus, isolated from South China Sea.</title>
        <authorList>
            <person name="Huang H."/>
            <person name="Mo K."/>
            <person name="Hu Y."/>
        </authorList>
    </citation>
    <scope>NUCLEOTIDE SEQUENCE</scope>
    <source>
        <strain evidence="3">IB182487</strain>
    </source>
</reference>
<dbReference type="InterPro" id="IPR052928">
    <property type="entry name" value="Desiccation-related_membrane"/>
</dbReference>
<sequence length="158" mass="17068">MSKESINSKDFLIGTLIGGIVGATTALFLAPKSGKELRENIGQQATVVKERTGKITNDALERGSEFANLAKEKTATISQSVSEQSNQLLNKVKDIRKASNNQTNDSEVPTDSAADELADEASKSLLETDQATSEKQDQAPENVAEATEEVKELEESRR</sequence>
<protein>
    <submittedName>
        <fullName evidence="3">YtxH domain-containing protein</fullName>
    </submittedName>
</protein>
<dbReference type="AlphaFoldDB" id="A0A926NLS3"/>
<organism evidence="3 4">
    <name type="scientific">Metabacillus arenae</name>
    <dbReference type="NCBI Taxonomy" id="2771434"/>
    <lineage>
        <taxon>Bacteria</taxon>
        <taxon>Bacillati</taxon>
        <taxon>Bacillota</taxon>
        <taxon>Bacilli</taxon>
        <taxon>Bacillales</taxon>
        <taxon>Bacillaceae</taxon>
        <taxon>Metabacillus</taxon>
    </lineage>
</organism>
<feature type="compositionally biased region" description="Polar residues" evidence="1">
    <location>
        <begin position="98"/>
        <end position="109"/>
    </location>
</feature>
<comment type="caution">
    <text evidence="3">The sequence shown here is derived from an EMBL/GenBank/DDBJ whole genome shotgun (WGS) entry which is preliminary data.</text>
</comment>
<proteinExistence type="predicted"/>
<keyword evidence="2" id="KW-0472">Membrane</keyword>
<dbReference type="Pfam" id="PF12732">
    <property type="entry name" value="YtxH"/>
    <property type="match status" value="1"/>
</dbReference>
<evidence type="ECO:0000313" key="3">
    <source>
        <dbReference type="EMBL" id="MBD1380151.1"/>
    </source>
</evidence>
<dbReference type="RefSeq" id="WP_191157489.1">
    <property type="nucleotide sequence ID" value="NZ_JACXAI010000007.1"/>
</dbReference>
<dbReference type="PANTHER" id="PTHR35792:SF1">
    <property type="entry name" value="SLL0268 PROTEIN"/>
    <property type="match status" value="1"/>
</dbReference>
<dbReference type="EMBL" id="JACXAI010000007">
    <property type="protein sequence ID" value="MBD1380151.1"/>
    <property type="molecule type" value="Genomic_DNA"/>
</dbReference>
<dbReference type="PANTHER" id="PTHR35792">
    <property type="entry name" value="GENERAL STRESS PROTEIN"/>
    <property type="match status" value="1"/>
</dbReference>
<name>A0A926NLS3_9BACI</name>
<feature type="transmembrane region" description="Helical" evidence="2">
    <location>
        <begin position="12"/>
        <end position="30"/>
    </location>
</feature>
<feature type="region of interest" description="Disordered" evidence="1">
    <location>
        <begin position="92"/>
        <end position="158"/>
    </location>
</feature>
<keyword evidence="4" id="KW-1185">Reference proteome</keyword>
<gene>
    <name evidence="3" type="ORF">IC621_07910</name>
</gene>
<feature type="compositionally biased region" description="Basic and acidic residues" evidence="1">
    <location>
        <begin position="148"/>
        <end position="158"/>
    </location>
</feature>
<evidence type="ECO:0000313" key="4">
    <source>
        <dbReference type="Proteomes" id="UP000626844"/>
    </source>
</evidence>
<dbReference type="InterPro" id="IPR024623">
    <property type="entry name" value="YtxH"/>
</dbReference>
<evidence type="ECO:0000256" key="2">
    <source>
        <dbReference type="SAM" id="Phobius"/>
    </source>
</evidence>
<keyword evidence="2" id="KW-1133">Transmembrane helix</keyword>